<gene>
    <name evidence="2" type="ORF">FEF65_08000</name>
</gene>
<feature type="domain" description="DUF1722" evidence="1">
    <location>
        <begin position="199"/>
        <end position="315"/>
    </location>
</feature>
<dbReference type="InterPro" id="IPR007553">
    <property type="entry name" value="2-thiour_desulf"/>
</dbReference>
<dbReference type="AlphaFoldDB" id="A0A5R9GP09"/>
<dbReference type="Pfam" id="PF08349">
    <property type="entry name" value="DUF1722"/>
    <property type="match status" value="1"/>
</dbReference>
<dbReference type="PANTHER" id="PTHR30087">
    <property type="entry name" value="INNER MEMBRANE PROTEIN"/>
    <property type="match status" value="1"/>
</dbReference>
<dbReference type="PANTHER" id="PTHR30087:SF0">
    <property type="entry name" value="INNER MEMBRANE PROTEIN"/>
    <property type="match status" value="1"/>
</dbReference>
<name>A0A5R9GP09_9PROT</name>
<comment type="caution">
    <text evidence="2">The sequence shown here is derived from an EMBL/GenBank/DDBJ whole genome shotgun (WGS) entry which is preliminary data.</text>
</comment>
<evidence type="ECO:0000313" key="2">
    <source>
        <dbReference type="EMBL" id="TLS67358.1"/>
    </source>
</evidence>
<protein>
    <submittedName>
        <fullName evidence="2">DUF523 and DUF1722 domain-containing protein</fullName>
    </submittedName>
</protein>
<reference evidence="2 3" key="1">
    <citation type="journal article" date="2019" name="Appl. Environ. Microbiol.">
        <title>Environmental Evidence and Genomic Insight of Iron-oxidizing Bacteria Preference Towards More Corrosion Resistant Stainless Steel at Higher Salinities.</title>
        <authorList>
            <person name="Garrison C.E."/>
            <person name="Price K.A."/>
            <person name="Field E.K."/>
        </authorList>
    </citation>
    <scope>NUCLEOTIDE SEQUENCE [LARGE SCALE GENOMIC DNA]</scope>
    <source>
        <strain evidence="2 3">P3</strain>
    </source>
</reference>
<proteinExistence type="predicted"/>
<dbReference type="InterPro" id="IPR013560">
    <property type="entry name" value="DUF1722"/>
</dbReference>
<organism evidence="2 3">
    <name type="scientific">Mariprofundus erugo</name>
    <dbReference type="NCBI Taxonomy" id="2528639"/>
    <lineage>
        <taxon>Bacteria</taxon>
        <taxon>Pseudomonadati</taxon>
        <taxon>Pseudomonadota</taxon>
        <taxon>Candidatius Mariprofundia</taxon>
        <taxon>Mariprofundales</taxon>
        <taxon>Mariprofundaceae</taxon>
        <taxon>Mariprofundus</taxon>
    </lineage>
</organism>
<sequence length="328" mass="37151">MPQQGRIIMSNTVKPRVIVSRCLGFDACRYNGQMLEDRHVEALKPFVEMITVCPEADMGLGTPRQPVRLVRQDGEVLMLQPSTGRDVTAEMQRYLDRQMAVGTDIDGFLLKGRSPSCGPSSVKIYHGVDKSASFSKGAGLYAEAVMRCHPYAAVEDEGRLRNFHIREAFLMRIFALARLRALLMRPSLADLVRFHASHKLLLMCYHQEMMRQCGRIASNGAHLPLQALVQEYATVFRQALCRQPGQRNIINALYHGYGWISEGLTAAERKLFVDAIEEYRDDRLTLATLQHLLKSYVLRFDHDYLGSQYFLDPYPRALFDLADSGHAA</sequence>
<evidence type="ECO:0000259" key="1">
    <source>
        <dbReference type="Pfam" id="PF08349"/>
    </source>
</evidence>
<dbReference type="EMBL" id="VBRY01000006">
    <property type="protein sequence ID" value="TLS67358.1"/>
    <property type="molecule type" value="Genomic_DNA"/>
</dbReference>
<keyword evidence="3" id="KW-1185">Reference proteome</keyword>
<dbReference type="Proteomes" id="UP000306585">
    <property type="component" value="Unassembled WGS sequence"/>
</dbReference>
<evidence type="ECO:0000313" key="3">
    <source>
        <dbReference type="Proteomes" id="UP000306585"/>
    </source>
</evidence>
<accession>A0A5R9GP09</accession>
<dbReference type="Pfam" id="PF04463">
    <property type="entry name" value="2-thiour_desulf"/>
    <property type="match status" value="1"/>
</dbReference>